<dbReference type="PATRIC" id="fig|1365253.3.peg.2406"/>
<proteinExistence type="predicted"/>
<dbReference type="InterPro" id="IPR036866">
    <property type="entry name" value="RibonucZ/Hydroxyglut_hydro"/>
</dbReference>
<reference evidence="2 3" key="1">
    <citation type="submission" date="2013-07" db="EMBL/GenBank/DDBJ databases">
        <title>Comparative Genomic and Metabolomic Analysis of Twelve Strains of Pseudoalteromonas luteoviolacea.</title>
        <authorList>
            <person name="Vynne N.G."/>
            <person name="Mansson M."/>
            <person name="Gram L."/>
        </authorList>
    </citation>
    <scope>NUCLEOTIDE SEQUENCE [LARGE SCALE GENOMIC DNA]</scope>
    <source>
        <strain evidence="2 3">NCIMB 1942</strain>
    </source>
</reference>
<gene>
    <name evidence="2" type="ORF">N482_09890</name>
</gene>
<dbReference type="OrthoDB" id="9805728at2"/>
<evidence type="ECO:0000313" key="3">
    <source>
        <dbReference type="Proteomes" id="UP000076587"/>
    </source>
</evidence>
<sequence>MRAVKYIGLCSAMLVVACNSNQTPLPVIKQHADSVKPFENLYDSPFEELGPHHKIDTMDFLTPEEKKPIADGFFRLAYSGIDKSHGYDFAENLYPTSINSQSRNVITWLGHASFLIQDGLGNSYLTDPVFGEFDGIVGKIGTMIFDELKRLGPAPVEPKDLAFVDSVLISHDHYDHFSNETLSKLGEDLDIFLPLGMQSELVGRYNNVYALDWFTNVEYKQSTIHFVPAHHHSKRGIFSQRDSLWGGWIIKAGEQTIYFAGDTGYSPIFKDIQEKYGNMDVCMMPIVAYGKHYRSVHLSPEDALKAAQDLKCKVFVPWGYGTWQLGFEHVNEPLRRLAYAAKTFKPNFKVRVLGMGESFKFTELL</sequence>
<dbReference type="GO" id="GO:0005737">
    <property type="term" value="C:cytoplasm"/>
    <property type="evidence" value="ECO:0007669"/>
    <property type="project" value="TreeGrafter"/>
</dbReference>
<dbReference type="PROSITE" id="PS51257">
    <property type="entry name" value="PROKAR_LIPOPROTEIN"/>
    <property type="match status" value="1"/>
</dbReference>
<dbReference type="Pfam" id="PF12706">
    <property type="entry name" value="Lactamase_B_2"/>
    <property type="match status" value="1"/>
</dbReference>
<dbReference type="PANTHER" id="PTHR15032:SF4">
    <property type="entry name" value="N-ACYL-PHOSPHATIDYLETHANOLAMINE-HYDROLYZING PHOSPHOLIPASE D"/>
    <property type="match status" value="1"/>
</dbReference>
<dbReference type="Gene3D" id="3.60.15.10">
    <property type="entry name" value="Ribonuclease Z/Hydroxyacylglutathione hydrolase-like"/>
    <property type="match status" value="1"/>
</dbReference>
<evidence type="ECO:0000259" key="1">
    <source>
        <dbReference type="Pfam" id="PF12706"/>
    </source>
</evidence>
<dbReference type="SUPFAM" id="SSF56281">
    <property type="entry name" value="Metallo-hydrolase/oxidoreductase"/>
    <property type="match status" value="1"/>
</dbReference>
<evidence type="ECO:0000313" key="2">
    <source>
        <dbReference type="EMBL" id="KZN47378.1"/>
    </source>
</evidence>
<dbReference type="AlphaFoldDB" id="A0A167C8T7"/>
<feature type="domain" description="Metallo-beta-lactamase" evidence="1">
    <location>
        <begin position="124"/>
        <end position="317"/>
    </location>
</feature>
<accession>A0A167C8T7</accession>
<dbReference type="RefSeq" id="WP_063377078.1">
    <property type="nucleotide sequence ID" value="NZ_AUXT01000156.1"/>
</dbReference>
<dbReference type="EMBL" id="AUXT01000156">
    <property type="protein sequence ID" value="KZN47378.1"/>
    <property type="molecule type" value="Genomic_DNA"/>
</dbReference>
<organism evidence="2 3">
    <name type="scientific">Pseudoalteromonas luteoviolacea NCIMB 1942</name>
    <dbReference type="NCBI Taxonomy" id="1365253"/>
    <lineage>
        <taxon>Bacteria</taxon>
        <taxon>Pseudomonadati</taxon>
        <taxon>Pseudomonadota</taxon>
        <taxon>Gammaproteobacteria</taxon>
        <taxon>Alteromonadales</taxon>
        <taxon>Pseudoalteromonadaceae</taxon>
        <taxon>Pseudoalteromonas</taxon>
    </lineage>
</organism>
<name>A0A167C8T7_9GAMM</name>
<comment type="caution">
    <text evidence="2">The sequence shown here is derived from an EMBL/GenBank/DDBJ whole genome shotgun (WGS) entry which is preliminary data.</text>
</comment>
<dbReference type="InterPro" id="IPR001279">
    <property type="entry name" value="Metallo-B-lactamas"/>
</dbReference>
<dbReference type="Proteomes" id="UP000076587">
    <property type="component" value="Unassembled WGS sequence"/>
</dbReference>
<protein>
    <recommendedName>
        <fullName evidence="1">Metallo-beta-lactamase domain-containing protein</fullName>
    </recommendedName>
</protein>
<dbReference type="PANTHER" id="PTHR15032">
    <property type="entry name" value="N-ACYL-PHOSPHATIDYLETHANOLAMINE-HYDROLYZING PHOSPHOLIPASE D"/>
    <property type="match status" value="1"/>
</dbReference>